<evidence type="ECO:0000256" key="3">
    <source>
        <dbReference type="ARBA" id="ARBA00022729"/>
    </source>
</evidence>
<evidence type="ECO:0000259" key="8">
    <source>
        <dbReference type="PROSITE" id="PS50835"/>
    </source>
</evidence>
<dbReference type="InterPro" id="IPR052065">
    <property type="entry name" value="Compl_asym_regulator"/>
</dbReference>
<dbReference type="Pfam" id="PF00090">
    <property type="entry name" value="TSP_1"/>
    <property type="match status" value="2"/>
</dbReference>
<feature type="domain" description="Ig-like" evidence="8">
    <location>
        <begin position="167"/>
        <end position="267"/>
    </location>
</feature>
<evidence type="ECO:0000313" key="10">
    <source>
        <dbReference type="Proteomes" id="UP001235939"/>
    </source>
</evidence>
<evidence type="ECO:0000313" key="9">
    <source>
        <dbReference type="EMBL" id="UYV82169.1"/>
    </source>
</evidence>
<feature type="compositionally biased region" description="Basic and acidic residues" evidence="6">
    <location>
        <begin position="443"/>
        <end position="453"/>
    </location>
</feature>
<evidence type="ECO:0000256" key="1">
    <source>
        <dbReference type="ARBA" id="ARBA00004613"/>
    </source>
</evidence>
<dbReference type="InterPro" id="IPR000884">
    <property type="entry name" value="TSP1_rpt"/>
</dbReference>
<feature type="signal peptide" evidence="7">
    <location>
        <begin position="1"/>
        <end position="18"/>
    </location>
</feature>
<comment type="subcellular location">
    <subcellularLocation>
        <location evidence="1">Secreted</location>
    </subcellularLocation>
</comment>
<dbReference type="SUPFAM" id="SSF48726">
    <property type="entry name" value="Immunoglobulin"/>
    <property type="match status" value="1"/>
</dbReference>
<feature type="compositionally biased region" description="Basic and acidic residues" evidence="6">
    <location>
        <begin position="531"/>
        <end position="603"/>
    </location>
</feature>
<dbReference type="PRINTS" id="PR01705">
    <property type="entry name" value="TSP1REPEAT"/>
</dbReference>
<reference evidence="9 10" key="1">
    <citation type="submission" date="2022-01" db="EMBL/GenBank/DDBJ databases">
        <title>A chromosomal length assembly of Cordylochernes scorpioides.</title>
        <authorList>
            <person name="Zeh D."/>
            <person name="Zeh J."/>
        </authorList>
    </citation>
    <scope>NUCLEOTIDE SEQUENCE [LARGE SCALE GENOMIC DNA]</scope>
    <source>
        <strain evidence="9">IN4F17</strain>
        <tissue evidence="9">Whole Body</tissue>
    </source>
</reference>
<dbReference type="SMART" id="SM00209">
    <property type="entry name" value="TSP1"/>
    <property type="match status" value="2"/>
</dbReference>
<dbReference type="SMART" id="SM00409">
    <property type="entry name" value="IG"/>
    <property type="match status" value="2"/>
</dbReference>
<keyword evidence="10" id="KW-1185">Reference proteome</keyword>
<dbReference type="Gene3D" id="2.20.100.10">
    <property type="entry name" value="Thrombospondin type-1 (TSP1) repeat"/>
    <property type="match status" value="2"/>
</dbReference>
<feature type="region of interest" description="Disordered" evidence="6">
    <location>
        <begin position="418"/>
        <end position="603"/>
    </location>
</feature>
<dbReference type="InterPro" id="IPR036383">
    <property type="entry name" value="TSP1_rpt_sf"/>
</dbReference>
<keyword evidence="3 7" id="KW-0732">Signal</keyword>
<organism evidence="9 10">
    <name type="scientific">Cordylochernes scorpioides</name>
    <dbReference type="NCBI Taxonomy" id="51811"/>
    <lineage>
        <taxon>Eukaryota</taxon>
        <taxon>Metazoa</taxon>
        <taxon>Ecdysozoa</taxon>
        <taxon>Arthropoda</taxon>
        <taxon>Chelicerata</taxon>
        <taxon>Arachnida</taxon>
        <taxon>Pseudoscorpiones</taxon>
        <taxon>Cheliferoidea</taxon>
        <taxon>Chernetidae</taxon>
        <taxon>Cordylochernes</taxon>
    </lineage>
</organism>
<name>A0ABY6LLU3_9ARAC</name>
<dbReference type="PANTHER" id="PTHR22906">
    <property type="entry name" value="PROPERDIN"/>
    <property type="match status" value="1"/>
</dbReference>
<feature type="chain" id="PRO_5046565466" description="Ig-like domain-containing protein" evidence="7">
    <location>
        <begin position="19"/>
        <end position="731"/>
    </location>
</feature>
<protein>
    <recommendedName>
        <fullName evidence="8">Ig-like domain-containing protein</fullName>
    </recommendedName>
</protein>
<dbReference type="PROSITE" id="PS50835">
    <property type="entry name" value="IG_LIKE"/>
    <property type="match status" value="1"/>
</dbReference>
<sequence length="731" mass="84483">MRTPQLLLFTLMWRRVIAQTDYEYEELYEQIEDNENFTTQEVIPDVDGGWSKWGRWSVCSKTCAIGVRSRSRTCDNPAQSGDGSPCLGDDTDIENCDTGVTCPIHGGWTAWSAWDCSVSCGGGSGKRHRFCTNPKPKFGGRQCDGQNLQIGECGQNDCPESLYTLPPDVIEEVKKITEKNVNQIFLKEGDKTTLECPSNLLTKIFKKYFESAITWIRNGYDFPMDIERMKLESGSLNIEVINASDAGLYVCKALYAPRASAILAIISLVVVNDSVEIPENERFRFQSNALGIFKLFRKSKIFWYNNGKLYKETKFKRYLDIWPITKIHGGNWTCVVEELKTKRRWITNTLNLKVIEPLTLWERFLRYQYIQLYLGGGSLAILYITVSCLTMTIGKMRRDALEHYDRFRFAHRMSNILKKESSKKKGKKKKKGKNKKKKKGKGKKEEIGEEPKKGKNKEKSKKKDTSKEIVEEKTKEKGKSKKKDTSKEIVEEKAKEKGKSKKKDTDEEFVEEKAKEKGKSKKKDTDEEFVEEKAKDKGKSKNKNTDEEKVKEKKKEKAQSKEKYYDEENLKANKKEKGKIKEKDTNEENVKEKGKTEEQDQKKYIEDRKKYLKSLKPKRNKINKDKIDKVKNARDPKSFWSALSILRKKGTPSADIDIKDWFIFYKKLLNKGDNEPFHKANLMIRWEDIELDKETTLDEIKAEIESLSDGKAAGPDNILNELLKKLPILEI</sequence>
<dbReference type="EMBL" id="CP092883">
    <property type="protein sequence ID" value="UYV82169.1"/>
    <property type="molecule type" value="Genomic_DNA"/>
</dbReference>
<keyword evidence="2" id="KW-0964">Secreted</keyword>
<keyword evidence="4" id="KW-0677">Repeat</keyword>
<accession>A0ABY6LLU3</accession>
<gene>
    <name evidence="9" type="ORF">LAZ67_21001222</name>
</gene>
<dbReference type="PROSITE" id="PS50092">
    <property type="entry name" value="TSP1"/>
    <property type="match status" value="2"/>
</dbReference>
<keyword evidence="5" id="KW-1015">Disulfide bond</keyword>
<proteinExistence type="predicted"/>
<dbReference type="Proteomes" id="UP001235939">
    <property type="component" value="Chromosome 21"/>
</dbReference>
<evidence type="ECO:0000256" key="6">
    <source>
        <dbReference type="SAM" id="MobiDB-lite"/>
    </source>
</evidence>
<dbReference type="InterPro" id="IPR036179">
    <property type="entry name" value="Ig-like_dom_sf"/>
</dbReference>
<dbReference type="PANTHER" id="PTHR22906:SF43">
    <property type="entry name" value="PROPERDIN"/>
    <property type="match status" value="1"/>
</dbReference>
<dbReference type="InterPro" id="IPR007110">
    <property type="entry name" value="Ig-like_dom"/>
</dbReference>
<feature type="compositionally biased region" description="Basic and acidic residues" evidence="6">
    <location>
        <begin position="461"/>
        <end position="497"/>
    </location>
</feature>
<evidence type="ECO:0000256" key="2">
    <source>
        <dbReference type="ARBA" id="ARBA00022525"/>
    </source>
</evidence>
<evidence type="ECO:0000256" key="7">
    <source>
        <dbReference type="SAM" id="SignalP"/>
    </source>
</evidence>
<dbReference type="InterPro" id="IPR013783">
    <property type="entry name" value="Ig-like_fold"/>
</dbReference>
<evidence type="ECO:0000256" key="5">
    <source>
        <dbReference type="ARBA" id="ARBA00023157"/>
    </source>
</evidence>
<dbReference type="SUPFAM" id="SSF82895">
    <property type="entry name" value="TSP-1 type 1 repeat"/>
    <property type="match status" value="2"/>
</dbReference>
<dbReference type="InterPro" id="IPR003599">
    <property type="entry name" value="Ig_sub"/>
</dbReference>
<feature type="compositionally biased region" description="Basic residues" evidence="6">
    <location>
        <begin position="421"/>
        <end position="442"/>
    </location>
</feature>
<dbReference type="Gene3D" id="2.60.40.10">
    <property type="entry name" value="Immunoglobulins"/>
    <property type="match status" value="1"/>
</dbReference>
<evidence type="ECO:0000256" key="4">
    <source>
        <dbReference type="ARBA" id="ARBA00022737"/>
    </source>
</evidence>